<dbReference type="InterPro" id="IPR022273">
    <property type="entry name" value="PRTRC_protein-E"/>
</dbReference>
<feature type="region of interest" description="Disordered" evidence="1">
    <location>
        <begin position="84"/>
        <end position="182"/>
    </location>
</feature>
<dbReference type="NCBIfam" id="TIGR03741">
    <property type="entry name" value="PRTRC_E"/>
    <property type="match status" value="1"/>
</dbReference>
<dbReference type="AlphaFoldDB" id="A0AAD0J5X2"/>
<evidence type="ECO:0000259" key="2">
    <source>
        <dbReference type="Pfam" id="PF19556"/>
    </source>
</evidence>
<organism evidence="3 4">
    <name type="scientific">Burkholderia cenocepacia</name>
    <dbReference type="NCBI Taxonomy" id="95486"/>
    <lineage>
        <taxon>Bacteria</taxon>
        <taxon>Pseudomonadati</taxon>
        <taxon>Pseudomonadota</taxon>
        <taxon>Betaproteobacteria</taxon>
        <taxon>Burkholderiales</taxon>
        <taxon>Burkholderiaceae</taxon>
        <taxon>Burkholderia</taxon>
        <taxon>Burkholderia cepacia complex</taxon>
    </lineage>
</organism>
<evidence type="ECO:0000313" key="4">
    <source>
        <dbReference type="Proteomes" id="UP000244809"/>
    </source>
</evidence>
<evidence type="ECO:0000313" key="3">
    <source>
        <dbReference type="EMBL" id="AWG33165.1"/>
    </source>
</evidence>
<sequence length="182" mass="18459">MSLFTSLHELARTTSINILITAEGDENLRVNVTPLPNAKGKKELWPLSLVATPQELDAEFAAAVEAYEPGALSLLDQARACAAANKSDAAPALPAPNASDAAGTPGKRGRGRPPKAAKADDANNPPSTDGANAGAADPRQMRIDDAGQPSDGGETPAADTPAPAEPASAAQPQSTDAGVDLY</sequence>
<dbReference type="EMBL" id="CP021069">
    <property type="protein sequence ID" value="AWG33165.1"/>
    <property type="molecule type" value="Genomic_DNA"/>
</dbReference>
<proteinExistence type="predicted"/>
<dbReference type="RefSeq" id="WP_006475890.1">
    <property type="nucleotide sequence ID" value="NZ_CADEUB010000012.1"/>
</dbReference>
<name>A0AAD0J5X2_9BURK</name>
<gene>
    <name evidence="3" type="ORF">B9Z07_31485</name>
</gene>
<dbReference type="Proteomes" id="UP000244809">
    <property type="component" value="Chromosome 3"/>
</dbReference>
<evidence type="ECO:0000256" key="1">
    <source>
        <dbReference type="SAM" id="MobiDB-lite"/>
    </source>
</evidence>
<dbReference type="Pfam" id="PF19556">
    <property type="entry name" value="PRTRC_E"/>
    <property type="match status" value="1"/>
</dbReference>
<protein>
    <recommendedName>
        <fullName evidence="2">ParB-related ThiF-related cassette protein E domain-containing protein</fullName>
    </recommendedName>
</protein>
<reference evidence="3 4" key="1">
    <citation type="submission" date="2017-04" db="EMBL/GenBank/DDBJ databases">
        <title>Complete genome sequence of Burkholderia cenocepacia PC184 Midwest clone.</title>
        <authorList>
            <person name="Mulks M.H."/>
            <person name="Cooper V.S."/>
        </authorList>
    </citation>
    <scope>NUCLEOTIDE SEQUENCE [LARGE SCALE GENOMIC DNA]</scope>
    <source>
        <strain evidence="3 4">PC184 Mulks</strain>
    </source>
</reference>
<accession>A0AAD0J5X2</accession>
<feature type="domain" description="ParB-related ThiF-related cassette protein E" evidence="2">
    <location>
        <begin position="3"/>
        <end position="65"/>
    </location>
</feature>
<feature type="compositionally biased region" description="Low complexity" evidence="1">
    <location>
        <begin position="154"/>
        <end position="174"/>
    </location>
</feature>